<evidence type="ECO:0000313" key="3">
    <source>
        <dbReference type="Proteomes" id="UP000190961"/>
    </source>
</evidence>
<reference evidence="2 3" key="1">
    <citation type="submission" date="2017-02" db="EMBL/GenBank/DDBJ databases">
        <authorList>
            <person name="Peterson S.W."/>
        </authorList>
    </citation>
    <scope>NUCLEOTIDE SEQUENCE [LARGE SCALE GENOMIC DNA]</scope>
    <source>
        <strain evidence="2 3">DSM 25262</strain>
    </source>
</reference>
<dbReference type="Gene3D" id="3.30.420.10">
    <property type="entry name" value="Ribonuclease H-like superfamily/Ribonuclease H"/>
    <property type="match status" value="1"/>
</dbReference>
<dbReference type="SMART" id="SM00479">
    <property type="entry name" value="EXOIII"/>
    <property type="match status" value="1"/>
</dbReference>
<dbReference type="SUPFAM" id="SSF53098">
    <property type="entry name" value="Ribonuclease H-like"/>
    <property type="match status" value="1"/>
</dbReference>
<proteinExistence type="predicted"/>
<name>A0A1T5KA63_9BACT</name>
<sequence length="267" mass="30737">MKLNLRNPLCIFDLETTGTNITQDRILEIAVVKMMPNGDIVRKANVLNPTIPIPAESTIFHGLKDEDVKDKPTFKEVAKDYARFMEGADLAGFNVMKFDIPMLVEEFLRCDVEFDYSRRKIVDAQKIFHMMEKRTLAAAYRFYTNKDLINSHTAEADTEATMEVLLAQIERYDGKDVTDSLERKIGEIKNDVEVLSKLTVSGLVDLAGRMVLNEKGLEVFNFGKHKNKVVTNVFKEEPSYYDWMMNGDFPMDTKRKLTEIKLRSFKK</sequence>
<organism evidence="2 3">
    <name type="scientific">Ohtaekwangia koreensis</name>
    <dbReference type="NCBI Taxonomy" id="688867"/>
    <lineage>
        <taxon>Bacteria</taxon>
        <taxon>Pseudomonadati</taxon>
        <taxon>Bacteroidota</taxon>
        <taxon>Cytophagia</taxon>
        <taxon>Cytophagales</taxon>
        <taxon>Fulvivirgaceae</taxon>
        <taxon>Ohtaekwangia</taxon>
    </lineage>
</organism>
<protein>
    <submittedName>
        <fullName evidence="2">DNA polymerase-3 subunit epsilon</fullName>
    </submittedName>
</protein>
<gene>
    <name evidence="2" type="ORF">SAMN05660236_1953</name>
</gene>
<dbReference type="PANTHER" id="PTHR30231:SF41">
    <property type="entry name" value="DNA POLYMERASE III SUBUNIT EPSILON"/>
    <property type="match status" value="1"/>
</dbReference>
<dbReference type="InterPro" id="IPR013520">
    <property type="entry name" value="Ribonucl_H"/>
</dbReference>
<feature type="domain" description="Exonuclease" evidence="1">
    <location>
        <begin position="8"/>
        <end position="174"/>
    </location>
</feature>
<dbReference type="GO" id="GO:0045004">
    <property type="term" value="P:DNA replication proofreading"/>
    <property type="evidence" value="ECO:0007669"/>
    <property type="project" value="TreeGrafter"/>
</dbReference>
<dbReference type="CDD" id="cd06127">
    <property type="entry name" value="DEDDh"/>
    <property type="match status" value="1"/>
</dbReference>
<dbReference type="AlphaFoldDB" id="A0A1T5KA63"/>
<dbReference type="STRING" id="688867.SAMN05660236_1953"/>
<evidence type="ECO:0000313" key="2">
    <source>
        <dbReference type="EMBL" id="SKC60338.1"/>
    </source>
</evidence>
<dbReference type="GO" id="GO:0005829">
    <property type="term" value="C:cytosol"/>
    <property type="evidence" value="ECO:0007669"/>
    <property type="project" value="TreeGrafter"/>
</dbReference>
<dbReference type="GO" id="GO:0008408">
    <property type="term" value="F:3'-5' exonuclease activity"/>
    <property type="evidence" value="ECO:0007669"/>
    <property type="project" value="TreeGrafter"/>
</dbReference>
<dbReference type="Proteomes" id="UP000190961">
    <property type="component" value="Unassembled WGS sequence"/>
</dbReference>
<dbReference type="OrthoDB" id="9791657at2"/>
<dbReference type="Pfam" id="PF20600">
    <property type="entry name" value="ExoX-like_C"/>
    <property type="match status" value="1"/>
</dbReference>
<evidence type="ECO:0000259" key="1">
    <source>
        <dbReference type="SMART" id="SM00479"/>
    </source>
</evidence>
<dbReference type="GO" id="GO:0003676">
    <property type="term" value="F:nucleic acid binding"/>
    <property type="evidence" value="ECO:0007669"/>
    <property type="project" value="InterPro"/>
</dbReference>
<dbReference type="InterPro" id="IPR036397">
    <property type="entry name" value="RNaseH_sf"/>
</dbReference>
<dbReference type="PANTHER" id="PTHR30231">
    <property type="entry name" value="DNA POLYMERASE III SUBUNIT EPSILON"/>
    <property type="match status" value="1"/>
</dbReference>
<dbReference type="RefSeq" id="WP_079686460.1">
    <property type="nucleotide sequence ID" value="NZ_FUZU01000001.1"/>
</dbReference>
<dbReference type="InterPro" id="IPR012337">
    <property type="entry name" value="RNaseH-like_sf"/>
</dbReference>
<dbReference type="InterPro" id="IPR046768">
    <property type="entry name" value="ExoX-like_C"/>
</dbReference>
<keyword evidence="3" id="KW-1185">Reference proteome</keyword>
<dbReference type="Pfam" id="PF00929">
    <property type="entry name" value="RNase_T"/>
    <property type="match status" value="1"/>
</dbReference>
<dbReference type="EMBL" id="FUZU01000001">
    <property type="protein sequence ID" value="SKC60338.1"/>
    <property type="molecule type" value="Genomic_DNA"/>
</dbReference>
<accession>A0A1T5KA63</accession>